<feature type="compositionally biased region" description="Low complexity" evidence="1">
    <location>
        <begin position="155"/>
        <end position="171"/>
    </location>
</feature>
<protein>
    <submittedName>
        <fullName evidence="2">Uncharacterized protein</fullName>
    </submittedName>
</protein>
<accession>A0AAW1TDL2</accession>
<feature type="compositionally biased region" description="Low complexity" evidence="1">
    <location>
        <begin position="508"/>
        <end position="523"/>
    </location>
</feature>
<feature type="compositionally biased region" description="Polar residues" evidence="1">
    <location>
        <begin position="487"/>
        <end position="500"/>
    </location>
</feature>
<evidence type="ECO:0000313" key="2">
    <source>
        <dbReference type="EMBL" id="KAK9867039.1"/>
    </source>
</evidence>
<sequence>MRNRIVTANQHVQRAFCQLGLVVIPIAPVLNLGQSVKLQLSALDLSSLGITSGLPCLGVDGFNNAGDLRNFSAPESLSILRFPKQPPGLCNQHQQSWHAGSLTRTHTWPPHAHPVYGFPKQRESLRQLEGWIQPILAPGQSQPKQPTDIPHASQDRLQQAAASAAAASQQKAEQEAAAKDDSQDVLPEGLDEDLESISFTIEELPDDPNEQSLSRLVSRDNLVHLGGGQYGFKNEQDGAEAWRQATEQAGIDLDAADPSEAFQLIPDALPDLAILADHRAPMSWEEWYQHVFVHKDRAAHRVEQLQTILDNSISNEQYDDAAHYSAELARHQEWDDVSKILEEYSEAIEKEDFGRAAALRDEGGAGLVGWWVANPPTEDPQGHLLRIQPSFGRYLGMTYTARDIAAAQGVAIMVQGGGLQSSMGLGPMGQGMEMIEEEEELSITSEGTPCLEIWVQRNEDGTFNRQTTLLRPPMTELDVSGLESASGAATSVEDPSSSSDTQPREESSPQPSGSGTSGAAAAEVRFDESSNEAAVGGESPSGSEAEAEAASSAASSSSPEQSQPGDSVIGNEASGIKGRLPSRPRRQRHRGRPASNDEEGGPATPGNSGDMFYTTDMPGEQSWILSTTEQVHLNDVHEGLRFGGGPLQNIMRLNRHPATLTALGRHQLVIKADDKLTAQEQRMADATKSLASQLAAGQPVPLHLTISNPNSTEVETMDFNSTGTTKDGKDPIEQMTEQVIAAMQRHAKGQDPPPEMATKETLTDIIRTATMEFLNHASNSTLGKNGQMTYSRLDLSAASTDPFCGTYLGSFGGNGLEVLQIIRTTDKDGDEAVVATKLTGDPNVPAGHISFSAKINRSNRLSARDAYPLELGVLGRYRGTGRVARSGYKEASWVEGELLRFGTNNPATHGAELGFVWTVPGDKRYLVLLNKVELDDPMYNDEDRSS</sequence>
<reference evidence="2 3" key="1">
    <citation type="journal article" date="2024" name="Nat. Commun.">
        <title>Phylogenomics reveals the evolutionary origins of lichenization in chlorophyte algae.</title>
        <authorList>
            <person name="Puginier C."/>
            <person name="Libourel C."/>
            <person name="Otte J."/>
            <person name="Skaloud P."/>
            <person name="Haon M."/>
            <person name="Grisel S."/>
            <person name="Petersen M."/>
            <person name="Berrin J.G."/>
            <person name="Delaux P.M."/>
            <person name="Dal Grande F."/>
            <person name="Keller J."/>
        </authorList>
    </citation>
    <scope>NUCLEOTIDE SEQUENCE [LARGE SCALE GENOMIC DNA]</scope>
    <source>
        <strain evidence="2 3">SAG 2523</strain>
    </source>
</reference>
<dbReference type="Proteomes" id="UP001485043">
    <property type="component" value="Unassembled WGS sequence"/>
</dbReference>
<dbReference type="PANTHER" id="PTHR33917:SF3">
    <property type="entry name" value="PROTEIN EXECUTER 1, CHLOROPLASTIC"/>
    <property type="match status" value="1"/>
</dbReference>
<organism evidence="2 3">
    <name type="scientific">Apatococcus fuscideae</name>
    <dbReference type="NCBI Taxonomy" id="2026836"/>
    <lineage>
        <taxon>Eukaryota</taxon>
        <taxon>Viridiplantae</taxon>
        <taxon>Chlorophyta</taxon>
        <taxon>core chlorophytes</taxon>
        <taxon>Trebouxiophyceae</taxon>
        <taxon>Chlorellales</taxon>
        <taxon>Chlorellaceae</taxon>
        <taxon>Apatococcus</taxon>
    </lineage>
</organism>
<feature type="region of interest" description="Disordered" evidence="1">
    <location>
        <begin position="481"/>
        <end position="612"/>
    </location>
</feature>
<feature type="region of interest" description="Disordered" evidence="1">
    <location>
        <begin position="137"/>
        <end position="184"/>
    </location>
</feature>
<dbReference type="GO" id="GO:0010343">
    <property type="term" value="P:singlet oxygen-mediated programmed cell death"/>
    <property type="evidence" value="ECO:0007669"/>
    <property type="project" value="InterPro"/>
</dbReference>
<name>A0AAW1TDL2_9CHLO</name>
<comment type="caution">
    <text evidence="2">The sequence shown here is derived from an EMBL/GenBank/DDBJ whole genome shotgun (WGS) entry which is preliminary data.</text>
</comment>
<dbReference type="GO" id="GO:0042651">
    <property type="term" value="C:thylakoid membrane"/>
    <property type="evidence" value="ECO:0007669"/>
    <property type="project" value="TreeGrafter"/>
</dbReference>
<feature type="compositionally biased region" description="Basic residues" evidence="1">
    <location>
        <begin position="580"/>
        <end position="592"/>
    </location>
</feature>
<dbReference type="Pfam" id="PF12014">
    <property type="entry name" value="Cyclin_D1_bind"/>
    <property type="match status" value="1"/>
</dbReference>
<dbReference type="PANTHER" id="PTHR33917">
    <property type="entry name" value="PROTEIN EXECUTER 1, CHLOROPLASTIC"/>
    <property type="match status" value="1"/>
</dbReference>
<feature type="compositionally biased region" description="Low complexity" evidence="1">
    <location>
        <begin position="532"/>
        <end position="565"/>
    </location>
</feature>
<proteinExistence type="predicted"/>
<dbReference type="AlphaFoldDB" id="A0AAW1TDL2"/>
<gene>
    <name evidence="2" type="ORF">WJX84_010092</name>
</gene>
<dbReference type="EMBL" id="JALJOV010000115">
    <property type="protein sequence ID" value="KAK9867039.1"/>
    <property type="molecule type" value="Genomic_DNA"/>
</dbReference>
<evidence type="ECO:0000313" key="3">
    <source>
        <dbReference type="Proteomes" id="UP001485043"/>
    </source>
</evidence>
<keyword evidence="3" id="KW-1185">Reference proteome</keyword>
<dbReference type="InterPro" id="IPR044680">
    <property type="entry name" value="EX1/2"/>
</dbReference>
<evidence type="ECO:0000256" key="1">
    <source>
        <dbReference type="SAM" id="MobiDB-lite"/>
    </source>
</evidence>
<feature type="compositionally biased region" description="Basic and acidic residues" evidence="1">
    <location>
        <begin position="172"/>
        <end position="182"/>
    </location>
</feature>